<dbReference type="InterPro" id="IPR024072">
    <property type="entry name" value="DHFR-like_dom_sf"/>
</dbReference>
<feature type="domain" description="Bacterial bifunctional deaminase-reductase C-terminal" evidence="1">
    <location>
        <begin position="2"/>
        <end position="171"/>
    </location>
</feature>
<name>A0AA46TEL5_9ACTN</name>
<dbReference type="PANTHER" id="PTHR38011">
    <property type="entry name" value="DIHYDROFOLATE REDUCTASE FAMILY PROTEIN (AFU_ORTHOLOGUE AFUA_8G06820)"/>
    <property type="match status" value="1"/>
</dbReference>
<protein>
    <submittedName>
        <fullName evidence="2">Dihydrofolate reductase family protein</fullName>
    </submittedName>
</protein>
<dbReference type="InterPro" id="IPR050765">
    <property type="entry name" value="Riboflavin_Biosynth_HTPR"/>
</dbReference>
<evidence type="ECO:0000313" key="3">
    <source>
        <dbReference type="Proteomes" id="UP001164390"/>
    </source>
</evidence>
<dbReference type="RefSeq" id="WP_271632558.1">
    <property type="nucleotide sequence ID" value="NZ_CP094970.1"/>
</dbReference>
<dbReference type="Pfam" id="PF01872">
    <property type="entry name" value="RibD_C"/>
    <property type="match status" value="1"/>
</dbReference>
<dbReference type="EMBL" id="CP094970">
    <property type="protein sequence ID" value="UYM03916.1"/>
    <property type="molecule type" value="Genomic_DNA"/>
</dbReference>
<keyword evidence="3" id="KW-1185">Reference proteome</keyword>
<dbReference type="KEGG" id="sgrg:L0C25_15355"/>
<dbReference type="Proteomes" id="UP001164390">
    <property type="component" value="Chromosome"/>
</dbReference>
<dbReference type="AlphaFoldDB" id="A0AA46TEL5"/>
<dbReference type="Gene3D" id="3.40.430.10">
    <property type="entry name" value="Dihydrofolate Reductase, subunit A"/>
    <property type="match status" value="1"/>
</dbReference>
<dbReference type="PANTHER" id="PTHR38011:SF2">
    <property type="entry name" value="BIFUNCTIONAL DEAMINASE-REDUCTASE DOMAIN PROTEIN"/>
    <property type="match status" value="1"/>
</dbReference>
<dbReference type="SUPFAM" id="SSF53597">
    <property type="entry name" value="Dihydrofolate reductase-like"/>
    <property type="match status" value="1"/>
</dbReference>
<evidence type="ECO:0000313" key="2">
    <source>
        <dbReference type="EMBL" id="UYM03916.1"/>
    </source>
</evidence>
<evidence type="ECO:0000259" key="1">
    <source>
        <dbReference type="Pfam" id="PF01872"/>
    </source>
</evidence>
<organism evidence="2 3">
    <name type="scientific">Solicola gregarius</name>
    <dbReference type="NCBI Taxonomy" id="2908642"/>
    <lineage>
        <taxon>Bacteria</taxon>
        <taxon>Bacillati</taxon>
        <taxon>Actinomycetota</taxon>
        <taxon>Actinomycetes</taxon>
        <taxon>Propionibacteriales</taxon>
        <taxon>Nocardioidaceae</taxon>
        <taxon>Solicola</taxon>
    </lineage>
</organism>
<dbReference type="GO" id="GO:0008703">
    <property type="term" value="F:5-amino-6-(5-phosphoribosylamino)uracil reductase activity"/>
    <property type="evidence" value="ECO:0007669"/>
    <property type="project" value="InterPro"/>
</dbReference>
<sequence length="179" mass="19713">MRKVVVYTLLSVDGVAESPSDFVHDFDEMMLANLRRVIETQDAVLLGRTMYDEWSSDWPDSDFEPFASFINSVPKYVVTSSDLDLSWSNSTVLDAPLAASIADLRRRPGGDIGVHGSLTLAQSLLRTGDVDELRLVISPTIAGVGRRLFEDGPSNRPLELVRAERTPSGTLLADYRVGE</sequence>
<dbReference type="GO" id="GO:0009231">
    <property type="term" value="P:riboflavin biosynthetic process"/>
    <property type="evidence" value="ECO:0007669"/>
    <property type="project" value="InterPro"/>
</dbReference>
<reference evidence="2" key="1">
    <citation type="submission" date="2022-01" db="EMBL/GenBank/DDBJ databases">
        <title>Nocardioidaceae gen. sp. A5X3R13.</title>
        <authorList>
            <person name="Lopez Marin M.A."/>
            <person name="Uhlik O."/>
        </authorList>
    </citation>
    <scope>NUCLEOTIDE SEQUENCE</scope>
    <source>
        <strain evidence="2">A5X3R13</strain>
    </source>
</reference>
<gene>
    <name evidence="2" type="ORF">L0C25_15355</name>
</gene>
<proteinExistence type="predicted"/>
<dbReference type="InterPro" id="IPR002734">
    <property type="entry name" value="RibDG_C"/>
</dbReference>
<accession>A0AA46TEL5</accession>